<dbReference type="Pfam" id="PF00563">
    <property type="entry name" value="EAL"/>
    <property type="match status" value="1"/>
</dbReference>
<feature type="transmembrane region" description="Helical" evidence="1">
    <location>
        <begin position="272"/>
        <end position="289"/>
    </location>
</feature>
<dbReference type="PROSITE" id="PS50887">
    <property type="entry name" value="GGDEF"/>
    <property type="match status" value="1"/>
</dbReference>
<dbReference type="AlphaFoldDB" id="A0A3L8NZA0"/>
<organism evidence="4 5">
    <name type="scientific">Nocardioides mangrovicus</name>
    <dbReference type="NCBI Taxonomy" id="2478913"/>
    <lineage>
        <taxon>Bacteria</taxon>
        <taxon>Bacillati</taxon>
        <taxon>Actinomycetota</taxon>
        <taxon>Actinomycetes</taxon>
        <taxon>Propionibacteriales</taxon>
        <taxon>Nocardioidaceae</taxon>
        <taxon>Nocardioides</taxon>
    </lineage>
</organism>
<evidence type="ECO:0000313" key="5">
    <source>
        <dbReference type="Proteomes" id="UP000281708"/>
    </source>
</evidence>
<dbReference type="InterPro" id="IPR000160">
    <property type="entry name" value="GGDEF_dom"/>
</dbReference>
<feature type="domain" description="GGDEF" evidence="3">
    <location>
        <begin position="340"/>
        <end position="462"/>
    </location>
</feature>
<feature type="transmembrane region" description="Helical" evidence="1">
    <location>
        <begin position="142"/>
        <end position="163"/>
    </location>
</feature>
<feature type="transmembrane region" description="Helical" evidence="1">
    <location>
        <begin position="209"/>
        <end position="226"/>
    </location>
</feature>
<dbReference type="NCBIfam" id="TIGR00254">
    <property type="entry name" value="GGDEF"/>
    <property type="match status" value="1"/>
</dbReference>
<dbReference type="Gene3D" id="3.20.20.450">
    <property type="entry name" value="EAL domain"/>
    <property type="match status" value="1"/>
</dbReference>
<dbReference type="CDD" id="cd01949">
    <property type="entry name" value="GGDEF"/>
    <property type="match status" value="1"/>
</dbReference>
<feature type="transmembrane region" description="Helical" evidence="1">
    <location>
        <begin position="175"/>
        <end position="203"/>
    </location>
</feature>
<feature type="transmembrane region" description="Helical" evidence="1">
    <location>
        <begin position="116"/>
        <end position="136"/>
    </location>
</feature>
<keyword evidence="1" id="KW-0812">Transmembrane</keyword>
<dbReference type="Proteomes" id="UP000281708">
    <property type="component" value="Unassembled WGS sequence"/>
</dbReference>
<sequence length="702" mass="73195">MLALLVVGAVVAAASPVPFRLVAVSLVELAAVGCAWAWLLPQQGLPGRGYGMNTLALTLEAACDLTMGVGRLRGAPIPELVPTAMLSAAYVVAAVGCWQMLRFCARTKTRDGSSELVVLCSGLLAPVLLFVLVPQLEAAPSAPMRVVLVCYAVANVVAVLTVARLWINGVTRSPALVFLMLCSSVSLAGGVWALASGAVAPWAPTPVCRVLWLAMMLTWTAAMAQPSLRALNLTAPSRPGADLRNRVLVLGIGLVLPTASLGIALLRGDGAPTLWVIAGFGLMATALAGRRAMSLLARVEAQSAELAVIAGTDELTGLPNSTGWRELLARTVADARRTGQGFCVVAVELDEFASFNSRQGVASGDRFLRHLAADCCEALHDGEHLARTGGVQFALVLPQHDPIAAAARVEELRALVPLPQTISVGLAAWTPGTGIERLVAAAQGALYRARCAGGDRLVVAGPTDGVVPGPLRDLQVAVQPIVRVRDGVVVAYECLSRFPHTTAVETVFADAHAGGFGDLLEVAAINRVLAEPGRPDGVEVFVNASERAMRSEAFWAGLPHDLRGVVVELVETRDGLSDDGLVAMLGRFRERGARIALDDVGSSATDFARIAALRPDIAKIDRSLVSGCDTDPAQGEVLAMLVGFARRHGVQVVIEGVETPGELEVARTVGAALAQGYLLGRPEPAWPGAGSTVSIAEDGASR</sequence>
<dbReference type="PROSITE" id="PS50883">
    <property type="entry name" value="EAL"/>
    <property type="match status" value="1"/>
</dbReference>
<keyword evidence="1" id="KW-1133">Transmembrane helix</keyword>
<keyword evidence="1" id="KW-0472">Membrane</keyword>
<dbReference type="CDD" id="cd01948">
    <property type="entry name" value="EAL"/>
    <property type="match status" value="1"/>
</dbReference>
<feature type="transmembrane region" description="Helical" evidence="1">
    <location>
        <begin position="84"/>
        <end position="104"/>
    </location>
</feature>
<feature type="transmembrane region" description="Helical" evidence="1">
    <location>
        <begin position="23"/>
        <end position="40"/>
    </location>
</feature>
<dbReference type="SMART" id="SM00052">
    <property type="entry name" value="EAL"/>
    <property type="match status" value="1"/>
</dbReference>
<keyword evidence="5" id="KW-1185">Reference proteome</keyword>
<dbReference type="Pfam" id="PF00990">
    <property type="entry name" value="GGDEF"/>
    <property type="match status" value="1"/>
</dbReference>
<evidence type="ECO:0000256" key="1">
    <source>
        <dbReference type="SAM" id="Phobius"/>
    </source>
</evidence>
<reference evidence="4 5" key="1">
    <citation type="submission" date="2018-10" db="EMBL/GenBank/DDBJ databases">
        <title>Marmoricola sp. 4Q3S-7 whole genome shotgun sequence.</title>
        <authorList>
            <person name="Li F."/>
        </authorList>
    </citation>
    <scope>NUCLEOTIDE SEQUENCE [LARGE SCALE GENOMIC DNA]</scope>
    <source>
        <strain evidence="4 5">4Q3S-7</strain>
    </source>
</reference>
<feature type="transmembrane region" description="Helical" evidence="1">
    <location>
        <begin position="247"/>
        <end position="266"/>
    </location>
</feature>
<dbReference type="InterPro" id="IPR043128">
    <property type="entry name" value="Rev_trsase/Diguanyl_cyclase"/>
</dbReference>
<gene>
    <name evidence="4" type="ORF">D9V37_14325</name>
</gene>
<dbReference type="InterPro" id="IPR035919">
    <property type="entry name" value="EAL_sf"/>
</dbReference>
<name>A0A3L8NZA0_9ACTN</name>
<dbReference type="GO" id="GO:0071111">
    <property type="term" value="F:cyclic-guanylate-specific phosphodiesterase activity"/>
    <property type="evidence" value="ECO:0007669"/>
    <property type="project" value="InterPro"/>
</dbReference>
<evidence type="ECO:0000259" key="3">
    <source>
        <dbReference type="PROSITE" id="PS50887"/>
    </source>
</evidence>
<dbReference type="SUPFAM" id="SSF55073">
    <property type="entry name" value="Nucleotide cyclase"/>
    <property type="match status" value="1"/>
</dbReference>
<dbReference type="Gene3D" id="3.30.70.270">
    <property type="match status" value="1"/>
</dbReference>
<dbReference type="PANTHER" id="PTHR33121">
    <property type="entry name" value="CYCLIC DI-GMP PHOSPHODIESTERASE PDEF"/>
    <property type="match status" value="1"/>
</dbReference>
<evidence type="ECO:0000259" key="2">
    <source>
        <dbReference type="PROSITE" id="PS50883"/>
    </source>
</evidence>
<accession>A0A3L8NZA0</accession>
<comment type="caution">
    <text evidence="4">The sequence shown here is derived from an EMBL/GenBank/DDBJ whole genome shotgun (WGS) entry which is preliminary data.</text>
</comment>
<dbReference type="InterPro" id="IPR001633">
    <property type="entry name" value="EAL_dom"/>
</dbReference>
<protein>
    <submittedName>
        <fullName evidence="4">Bifunctional diguanylate cyclase/phosphodiesterase</fullName>
    </submittedName>
</protein>
<dbReference type="InterPro" id="IPR029787">
    <property type="entry name" value="Nucleotide_cyclase"/>
</dbReference>
<proteinExistence type="predicted"/>
<dbReference type="EMBL" id="RDBE01000009">
    <property type="protein sequence ID" value="RLV48546.1"/>
    <property type="molecule type" value="Genomic_DNA"/>
</dbReference>
<feature type="domain" description="EAL" evidence="2">
    <location>
        <begin position="456"/>
        <end position="696"/>
    </location>
</feature>
<dbReference type="SMART" id="SM00267">
    <property type="entry name" value="GGDEF"/>
    <property type="match status" value="1"/>
</dbReference>
<dbReference type="PANTHER" id="PTHR33121:SF70">
    <property type="entry name" value="SIGNALING PROTEIN YKOW"/>
    <property type="match status" value="1"/>
</dbReference>
<dbReference type="OrthoDB" id="23692at2"/>
<dbReference type="InterPro" id="IPR050706">
    <property type="entry name" value="Cyclic-di-GMP_PDE-like"/>
</dbReference>
<dbReference type="SUPFAM" id="SSF141868">
    <property type="entry name" value="EAL domain-like"/>
    <property type="match status" value="1"/>
</dbReference>
<dbReference type="RefSeq" id="WP_121806868.1">
    <property type="nucleotide sequence ID" value="NZ_RDBE01000009.1"/>
</dbReference>
<evidence type="ECO:0000313" key="4">
    <source>
        <dbReference type="EMBL" id="RLV48546.1"/>
    </source>
</evidence>